<dbReference type="AlphaFoldDB" id="A0A917VKM3"/>
<dbReference type="InterPro" id="IPR052961">
    <property type="entry name" value="Oxido-Kinase-like_Enzymes"/>
</dbReference>
<comment type="caution">
    <text evidence="2">The sequence shown here is derived from an EMBL/GenBank/DDBJ whole genome shotgun (WGS) entry which is preliminary data.</text>
</comment>
<protein>
    <submittedName>
        <fullName evidence="2">Aminoglycoside phosphotransferase</fullName>
    </submittedName>
</protein>
<evidence type="ECO:0000313" key="2">
    <source>
        <dbReference type="EMBL" id="GGK94560.1"/>
    </source>
</evidence>
<dbReference type="InterPro" id="IPR011009">
    <property type="entry name" value="Kinase-like_dom_sf"/>
</dbReference>
<proteinExistence type="predicted"/>
<dbReference type="EMBL" id="BMMH01000001">
    <property type="protein sequence ID" value="GGK94560.1"/>
    <property type="molecule type" value="Genomic_DNA"/>
</dbReference>
<gene>
    <name evidence="2" type="ORF">GCM10011588_06180</name>
</gene>
<dbReference type="InterPro" id="IPR002575">
    <property type="entry name" value="Aminoglycoside_PTrfase"/>
</dbReference>
<dbReference type="Gene3D" id="3.90.1200.10">
    <property type="match status" value="1"/>
</dbReference>
<accession>A0A917VKM3</accession>
<dbReference type="Pfam" id="PF01636">
    <property type="entry name" value="APH"/>
    <property type="match status" value="1"/>
</dbReference>
<dbReference type="SUPFAM" id="SSF56112">
    <property type="entry name" value="Protein kinase-like (PK-like)"/>
    <property type="match status" value="1"/>
</dbReference>
<name>A0A917VKM3_9NOCA</name>
<evidence type="ECO:0000259" key="1">
    <source>
        <dbReference type="Pfam" id="PF01636"/>
    </source>
</evidence>
<sequence>MVEVSVRDKSRAVGLTTRIAGYYLRDVIRRTAPTDLTEVPAAPERLTEQWLTAALCAQHPQARVESFTLTEGSNGTSSRRGLTVQYNEAGTAAGLPTDLFTKSTAALTMRVVCGLCELLGNESGFYRHIRPELDMEAPWSYHAAFDPRSYRSLFVLEDVVATKGATFGNPLTRVLDKSMAEDMVGQLAVYHGAYWDSPRLRSDFGWLLTGEQWHTTMNNMINTGRMFRNGLARGADAIPPELRGRQDELWPGLFRAMSLHDRTPQTLLHADVHAGNWYVTGDGRMGLYDWQCTLRGNWALDFAYAIMSALTVEQRREWERDLLEFYLDRLRAAGGAALGFDAAWLQYRQQTFQGVFAWVGTLGQGRMQPDMQPRDISLANFERILQAVVDLESLDSLAE</sequence>
<keyword evidence="3" id="KW-1185">Reference proteome</keyword>
<evidence type="ECO:0000313" key="3">
    <source>
        <dbReference type="Proteomes" id="UP000638263"/>
    </source>
</evidence>
<dbReference type="PANTHER" id="PTHR23020">
    <property type="entry name" value="UNCHARACTERIZED NUCLEAR HORMONE RECEPTOR-RELATED"/>
    <property type="match status" value="1"/>
</dbReference>
<dbReference type="Proteomes" id="UP000638263">
    <property type="component" value="Unassembled WGS sequence"/>
</dbReference>
<dbReference type="PANTHER" id="PTHR23020:SF41">
    <property type="entry name" value="AMINOGLYCOSIDE PHOSPHOTRANSFERASE DOMAIN-CONTAINING PROTEIN"/>
    <property type="match status" value="1"/>
</dbReference>
<organism evidence="2 3">
    <name type="scientific">Nocardia jinanensis</name>
    <dbReference type="NCBI Taxonomy" id="382504"/>
    <lineage>
        <taxon>Bacteria</taxon>
        <taxon>Bacillati</taxon>
        <taxon>Actinomycetota</taxon>
        <taxon>Actinomycetes</taxon>
        <taxon>Mycobacteriales</taxon>
        <taxon>Nocardiaceae</taxon>
        <taxon>Nocardia</taxon>
    </lineage>
</organism>
<feature type="domain" description="Aminoglycoside phosphotransferase" evidence="1">
    <location>
        <begin position="153"/>
        <end position="329"/>
    </location>
</feature>
<reference evidence="2" key="2">
    <citation type="submission" date="2020-09" db="EMBL/GenBank/DDBJ databases">
        <authorList>
            <person name="Sun Q."/>
            <person name="Zhou Y."/>
        </authorList>
    </citation>
    <scope>NUCLEOTIDE SEQUENCE</scope>
    <source>
        <strain evidence="2">CGMCC 4.3508</strain>
    </source>
</reference>
<reference evidence="2" key="1">
    <citation type="journal article" date="2014" name="Int. J. Syst. Evol. Microbiol.">
        <title>Complete genome sequence of Corynebacterium casei LMG S-19264T (=DSM 44701T), isolated from a smear-ripened cheese.</title>
        <authorList>
            <consortium name="US DOE Joint Genome Institute (JGI-PGF)"/>
            <person name="Walter F."/>
            <person name="Albersmeier A."/>
            <person name="Kalinowski J."/>
            <person name="Ruckert C."/>
        </authorList>
    </citation>
    <scope>NUCLEOTIDE SEQUENCE</scope>
    <source>
        <strain evidence="2">CGMCC 4.3508</strain>
    </source>
</reference>